<dbReference type="CDD" id="cd06261">
    <property type="entry name" value="TM_PBP2"/>
    <property type="match status" value="1"/>
</dbReference>
<feature type="transmembrane region" description="Helical" evidence="7">
    <location>
        <begin position="12"/>
        <end position="31"/>
    </location>
</feature>
<feature type="transmembrane region" description="Helical" evidence="7">
    <location>
        <begin position="250"/>
        <end position="268"/>
    </location>
</feature>
<feature type="domain" description="ABC transmembrane type-1" evidence="8">
    <location>
        <begin position="88"/>
        <end position="268"/>
    </location>
</feature>
<dbReference type="PANTHER" id="PTHR30151:SF38">
    <property type="entry name" value="ALIPHATIC SULFONATES TRANSPORT PERMEASE PROTEIN SSUC-RELATED"/>
    <property type="match status" value="1"/>
</dbReference>
<evidence type="ECO:0000256" key="5">
    <source>
        <dbReference type="ARBA" id="ARBA00022989"/>
    </source>
</evidence>
<keyword evidence="3" id="KW-1003">Cell membrane</keyword>
<keyword evidence="10" id="KW-1185">Reference proteome</keyword>
<evidence type="ECO:0000313" key="9">
    <source>
        <dbReference type="EMBL" id="MFC3073385.1"/>
    </source>
</evidence>
<comment type="similarity">
    <text evidence="7">Belongs to the binding-protein-dependent transport system permease family.</text>
</comment>
<feature type="transmembrane region" description="Helical" evidence="7">
    <location>
        <begin position="127"/>
        <end position="146"/>
    </location>
</feature>
<evidence type="ECO:0000256" key="7">
    <source>
        <dbReference type="RuleBase" id="RU363032"/>
    </source>
</evidence>
<dbReference type="SUPFAM" id="SSF161098">
    <property type="entry name" value="MetI-like"/>
    <property type="match status" value="1"/>
</dbReference>
<evidence type="ECO:0000256" key="3">
    <source>
        <dbReference type="ARBA" id="ARBA00022475"/>
    </source>
</evidence>
<dbReference type="RefSeq" id="WP_257317413.1">
    <property type="nucleotide sequence ID" value="NZ_JANFDG010000028.1"/>
</dbReference>
<dbReference type="EMBL" id="JBHRSP010000015">
    <property type="protein sequence ID" value="MFC3073385.1"/>
    <property type="molecule type" value="Genomic_DNA"/>
</dbReference>
<reference evidence="10" key="1">
    <citation type="journal article" date="2019" name="Int. J. Syst. Evol. Microbiol.">
        <title>The Global Catalogue of Microorganisms (GCM) 10K type strain sequencing project: providing services to taxonomists for standard genome sequencing and annotation.</title>
        <authorList>
            <consortium name="The Broad Institute Genomics Platform"/>
            <consortium name="The Broad Institute Genome Sequencing Center for Infectious Disease"/>
            <person name="Wu L."/>
            <person name="Ma J."/>
        </authorList>
    </citation>
    <scope>NUCLEOTIDE SEQUENCE [LARGE SCALE GENOMIC DNA]</scope>
    <source>
        <strain evidence="10">KCTC 52677</strain>
    </source>
</reference>
<feature type="transmembrane region" description="Helical" evidence="7">
    <location>
        <begin position="210"/>
        <end position="230"/>
    </location>
</feature>
<dbReference type="PROSITE" id="PS50928">
    <property type="entry name" value="ABC_TM1"/>
    <property type="match status" value="1"/>
</dbReference>
<evidence type="ECO:0000256" key="2">
    <source>
        <dbReference type="ARBA" id="ARBA00022448"/>
    </source>
</evidence>
<feature type="transmembrane region" description="Helical" evidence="7">
    <location>
        <begin position="95"/>
        <end position="115"/>
    </location>
</feature>
<organism evidence="9 10">
    <name type="scientific">Shinella pollutisoli</name>
    <dbReference type="NCBI Taxonomy" id="2250594"/>
    <lineage>
        <taxon>Bacteria</taxon>
        <taxon>Pseudomonadati</taxon>
        <taxon>Pseudomonadota</taxon>
        <taxon>Alphaproteobacteria</taxon>
        <taxon>Hyphomicrobiales</taxon>
        <taxon>Rhizobiaceae</taxon>
        <taxon>Shinella</taxon>
    </lineage>
</organism>
<dbReference type="Pfam" id="PF00528">
    <property type="entry name" value="BPD_transp_1"/>
    <property type="match status" value="1"/>
</dbReference>
<sequence>MNGSRSFNDRRVGVAALLALALVWQLMSVLFPMEIVPGVPMVPGWQVVVTRTFLSLSNFWEGGFGIPAASAGTPPSYGVAFLSLLFNSLDTFRRLALGFVIGGGIGFALGLLLSLSEWSNRFVGAPLRFIRALPLLAMIPLFQLWFGIADFGMVVFIAYGVGVIIFTSVINAVPRVPQIYRDNARTLGASKLRTFYTVTVPAILPEVRSAAVIAVGVGWAAALGAEYLGAQSGLGRIVVASEAFGYLDRMFLTAVVIIVYAAISTWLVERGFARLLRWA</sequence>
<name>A0ABV7DGF5_9HYPH</name>
<evidence type="ECO:0000259" key="8">
    <source>
        <dbReference type="PROSITE" id="PS50928"/>
    </source>
</evidence>
<feature type="transmembrane region" description="Helical" evidence="7">
    <location>
        <begin position="152"/>
        <end position="173"/>
    </location>
</feature>
<keyword evidence="6 7" id="KW-0472">Membrane</keyword>
<dbReference type="Gene3D" id="1.10.3720.10">
    <property type="entry name" value="MetI-like"/>
    <property type="match status" value="1"/>
</dbReference>
<keyword evidence="4 7" id="KW-0812">Transmembrane</keyword>
<protein>
    <submittedName>
        <fullName evidence="9">ABC transporter permease</fullName>
    </submittedName>
</protein>
<evidence type="ECO:0000313" key="10">
    <source>
        <dbReference type="Proteomes" id="UP001595377"/>
    </source>
</evidence>
<proteinExistence type="inferred from homology"/>
<dbReference type="InterPro" id="IPR000515">
    <property type="entry name" value="MetI-like"/>
</dbReference>
<keyword evidence="2 7" id="KW-0813">Transport</keyword>
<gene>
    <name evidence="9" type="ORF">ACFOHH_09745</name>
</gene>
<evidence type="ECO:0000256" key="6">
    <source>
        <dbReference type="ARBA" id="ARBA00023136"/>
    </source>
</evidence>
<comment type="caution">
    <text evidence="9">The sequence shown here is derived from an EMBL/GenBank/DDBJ whole genome shotgun (WGS) entry which is preliminary data.</text>
</comment>
<keyword evidence="5 7" id="KW-1133">Transmembrane helix</keyword>
<dbReference type="PANTHER" id="PTHR30151">
    <property type="entry name" value="ALKANE SULFONATE ABC TRANSPORTER-RELATED, MEMBRANE SUBUNIT"/>
    <property type="match status" value="1"/>
</dbReference>
<evidence type="ECO:0000256" key="1">
    <source>
        <dbReference type="ARBA" id="ARBA00004651"/>
    </source>
</evidence>
<accession>A0ABV7DGF5</accession>
<dbReference type="Proteomes" id="UP001595377">
    <property type="component" value="Unassembled WGS sequence"/>
</dbReference>
<evidence type="ECO:0000256" key="4">
    <source>
        <dbReference type="ARBA" id="ARBA00022692"/>
    </source>
</evidence>
<dbReference type="InterPro" id="IPR035906">
    <property type="entry name" value="MetI-like_sf"/>
</dbReference>
<comment type="subcellular location">
    <subcellularLocation>
        <location evidence="1 7">Cell membrane</location>
        <topology evidence="1 7">Multi-pass membrane protein</topology>
    </subcellularLocation>
</comment>